<dbReference type="Pfam" id="PF00975">
    <property type="entry name" value="Thioesterase"/>
    <property type="match status" value="1"/>
</dbReference>
<dbReference type="InterPro" id="IPR016039">
    <property type="entry name" value="Thiolase-like"/>
</dbReference>
<feature type="domain" description="Ketosynthase family 3 (KS3)" evidence="7">
    <location>
        <begin position="364"/>
        <end position="789"/>
    </location>
</feature>
<dbReference type="Proteomes" id="UP000250266">
    <property type="component" value="Unassembled WGS sequence"/>
</dbReference>
<dbReference type="PROSITE" id="PS50075">
    <property type="entry name" value="CARRIER"/>
    <property type="match status" value="2"/>
</dbReference>
<dbReference type="InterPro" id="IPR018201">
    <property type="entry name" value="Ketoacyl_synth_AS"/>
</dbReference>
<keyword evidence="3" id="KW-0808">Transferase</keyword>
<dbReference type="InterPro" id="IPR049900">
    <property type="entry name" value="PKS_mFAS_DH"/>
</dbReference>
<dbReference type="PROSITE" id="PS52004">
    <property type="entry name" value="KS3_2"/>
    <property type="match status" value="1"/>
</dbReference>
<feature type="domain" description="Carrier" evidence="6">
    <location>
        <begin position="1623"/>
        <end position="1704"/>
    </location>
</feature>
<keyword evidence="10" id="KW-1185">Reference proteome</keyword>
<dbReference type="InterPro" id="IPR042104">
    <property type="entry name" value="PKS_dehydratase_sf"/>
</dbReference>
<dbReference type="SUPFAM" id="SSF53474">
    <property type="entry name" value="alpha/beta-Hydrolases"/>
    <property type="match status" value="1"/>
</dbReference>
<keyword evidence="2" id="KW-0597">Phosphoprotein</keyword>
<dbReference type="SMART" id="SM00827">
    <property type="entry name" value="PKS_AT"/>
    <property type="match status" value="1"/>
</dbReference>
<dbReference type="Gene3D" id="3.30.70.3290">
    <property type="match status" value="1"/>
</dbReference>
<dbReference type="GO" id="GO:0004312">
    <property type="term" value="F:fatty acid synthase activity"/>
    <property type="evidence" value="ECO:0007669"/>
    <property type="project" value="TreeGrafter"/>
</dbReference>
<dbReference type="InterPro" id="IPR014031">
    <property type="entry name" value="Ketoacyl_synth_C"/>
</dbReference>
<dbReference type="Pfam" id="PF02801">
    <property type="entry name" value="Ketoacyl-synt_C"/>
    <property type="match status" value="1"/>
</dbReference>
<evidence type="ECO:0000256" key="1">
    <source>
        <dbReference type="ARBA" id="ARBA00022450"/>
    </source>
</evidence>
<dbReference type="NCBIfam" id="TIGR04532">
    <property type="entry name" value="PT_fungal_PKS"/>
    <property type="match status" value="1"/>
</dbReference>
<feature type="domain" description="Carrier" evidence="6">
    <location>
        <begin position="1744"/>
        <end position="1821"/>
    </location>
</feature>
<dbReference type="PANTHER" id="PTHR43775:SF37">
    <property type="entry name" value="SI:DKEY-61P9.11"/>
    <property type="match status" value="1"/>
</dbReference>
<evidence type="ECO:0000259" key="8">
    <source>
        <dbReference type="PROSITE" id="PS52019"/>
    </source>
</evidence>
<dbReference type="Pfam" id="PF00698">
    <property type="entry name" value="Acyl_transf_1"/>
    <property type="match status" value="1"/>
</dbReference>
<dbReference type="PROSITE" id="PS00606">
    <property type="entry name" value="KS3_1"/>
    <property type="match status" value="1"/>
</dbReference>
<dbReference type="Pfam" id="PF00109">
    <property type="entry name" value="ketoacyl-synt"/>
    <property type="match status" value="1"/>
</dbReference>
<gene>
    <name evidence="9" type="ORF">K432DRAFT_428001</name>
</gene>
<dbReference type="Pfam" id="PF16073">
    <property type="entry name" value="SAT"/>
    <property type="match status" value="1"/>
</dbReference>
<dbReference type="InterPro" id="IPR036736">
    <property type="entry name" value="ACP-like_sf"/>
</dbReference>
<dbReference type="InterPro" id="IPR032088">
    <property type="entry name" value="SAT"/>
</dbReference>
<dbReference type="Gene3D" id="3.30.70.250">
    <property type="entry name" value="Malonyl-CoA ACP transacylase, ACP-binding"/>
    <property type="match status" value="1"/>
</dbReference>
<evidence type="ECO:0000259" key="6">
    <source>
        <dbReference type="PROSITE" id="PS50075"/>
    </source>
</evidence>
<feature type="active site" description="Proton acceptor; for dehydratase activity" evidence="4">
    <location>
        <position position="1305"/>
    </location>
</feature>
<feature type="region of interest" description="C-terminal hotdog fold" evidence="4">
    <location>
        <begin position="1431"/>
        <end position="1579"/>
    </location>
</feature>
<keyword evidence="1" id="KW-0596">Phosphopantetheine</keyword>
<feature type="region of interest" description="N-terminal hotdog fold" evidence="4">
    <location>
        <begin position="1273"/>
        <end position="1404"/>
    </location>
</feature>
<dbReference type="InterPro" id="IPR016036">
    <property type="entry name" value="Malonyl_transacylase_ACP-bd"/>
</dbReference>
<dbReference type="GO" id="GO:0004315">
    <property type="term" value="F:3-oxoacyl-[acyl-carrier-protein] synthase activity"/>
    <property type="evidence" value="ECO:0007669"/>
    <property type="project" value="InterPro"/>
</dbReference>
<dbReference type="InterPro" id="IPR030918">
    <property type="entry name" value="PT_fungal_PKS"/>
</dbReference>
<dbReference type="InterPro" id="IPR020806">
    <property type="entry name" value="PKS_PP-bd"/>
</dbReference>
<dbReference type="Gene3D" id="3.10.129.110">
    <property type="entry name" value="Polyketide synthase dehydratase"/>
    <property type="match status" value="1"/>
</dbReference>
<proteinExistence type="predicted"/>
<evidence type="ECO:0000256" key="5">
    <source>
        <dbReference type="SAM" id="MobiDB-lite"/>
    </source>
</evidence>
<dbReference type="InterPro" id="IPR020841">
    <property type="entry name" value="PKS_Beta-ketoAc_synthase_dom"/>
</dbReference>
<dbReference type="InterPro" id="IPR029058">
    <property type="entry name" value="AB_hydrolase_fold"/>
</dbReference>
<dbReference type="GO" id="GO:0044550">
    <property type="term" value="P:secondary metabolite biosynthetic process"/>
    <property type="evidence" value="ECO:0007669"/>
    <property type="project" value="TreeGrafter"/>
</dbReference>
<dbReference type="InterPro" id="IPR014030">
    <property type="entry name" value="Ketoacyl_synth_N"/>
</dbReference>
<dbReference type="GO" id="GO:0031177">
    <property type="term" value="F:phosphopantetheine binding"/>
    <property type="evidence" value="ECO:0007669"/>
    <property type="project" value="InterPro"/>
</dbReference>
<feature type="compositionally biased region" description="Pro residues" evidence="5">
    <location>
        <begin position="1823"/>
        <end position="1834"/>
    </location>
</feature>
<accession>A0A8E2E5A8</accession>
<feature type="active site" description="Proton donor; for dehydratase activity" evidence="4">
    <location>
        <position position="1492"/>
    </location>
</feature>
<dbReference type="EMBL" id="KV745127">
    <property type="protein sequence ID" value="OCK77458.1"/>
    <property type="molecule type" value="Genomic_DNA"/>
</dbReference>
<evidence type="ECO:0000256" key="4">
    <source>
        <dbReference type="PROSITE-ProRule" id="PRU01363"/>
    </source>
</evidence>
<evidence type="ECO:0000313" key="9">
    <source>
        <dbReference type="EMBL" id="OCK77458.1"/>
    </source>
</evidence>
<dbReference type="InterPro" id="IPR016035">
    <property type="entry name" value="Acyl_Trfase/lysoPLipase"/>
</dbReference>
<dbReference type="InterPro" id="IPR001031">
    <property type="entry name" value="Thioesterase"/>
</dbReference>
<organism evidence="9 10">
    <name type="scientific">Lepidopterella palustris CBS 459.81</name>
    <dbReference type="NCBI Taxonomy" id="1314670"/>
    <lineage>
        <taxon>Eukaryota</taxon>
        <taxon>Fungi</taxon>
        <taxon>Dikarya</taxon>
        <taxon>Ascomycota</taxon>
        <taxon>Pezizomycotina</taxon>
        <taxon>Dothideomycetes</taxon>
        <taxon>Pleosporomycetidae</taxon>
        <taxon>Mytilinidiales</taxon>
        <taxon>Argynnaceae</taxon>
        <taxon>Lepidopterella</taxon>
    </lineage>
</organism>
<dbReference type="SUPFAM" id="SSF52151">
    <property type="entry name" value="FabD/lysophospholipase-like"/>
    <property type="match status" value="1"/>
</dbReference>
<dbReference type="Gene3D" id="3.40.366.10">
    <property type="entry name" value="Malonyl-Coenzyme A Acyl Carrier Protein, domain 2"/>
    <property type="match status" value="3"/>
</dbReference>
<dbReference type="SUPFAM" id="SSF55048">
    <property type="entry name" value="Probable ACP-binding domain of malonyl-CoA ACP transacylase"/>
    <property type="match status" value="1"/>
</dbReference>
<dbReference type="SMART" id="SM00825">
    <property type="entry name" value="PKS_KS"/>
    <property type="match status" value="1"/>
</dbReference>
<feature type="domain" description="PKS/mFAS DH" evidence="8">
    <location>
        <begin position="1273"/>
        <end position="1579"/>
    </location>
</feature>
<reference evidence="9 10" key="1">
    <citation type="journal article" date="2016" name="Nat. Commun.">
        <title>Ectomycorrhizal ecology is imprinted in the genome of the dominant symbiotic fungus Cenococcum geophilum.</title>
        <authorList>
            <consortium name="DOE Joint Genome Institute"/>
            <person name="Peter M."/>
            <person name="Kohler A."/>
            <person name="Ohm R.A."/>
            <person name="Kuo A."/>
            <person name="Krutzmann J."/>
            <person name="Morin E."/>
            <person name="Arend M."/>
            <person name="Barry K.W."/>
            <person name="Binder M."/>
            <person name="Choi C."/>
            <person name="Clum A."/>
            <person name="Copeland A."/>
            <person name="Grisel N."/>
            <person name="Haridas S."/>
            <person name="Kipfer T."/>
            <person name="LaButti K."/>
            <person name="Lindquist E."/>
            <person name="Lipzen A."/>
            <person name="Maire R."/>
            <person name="Meier B."/>
            <person name="Mihaltcheva S."/>
            <person name="Molinier V."/>
            <person name="Murat C."/>
            <person name="Poggeler S."/>
            <person name="Quandt C.A."/>
            <person name="Sperisen C."/>
            <person name="Tritt A."/>
            <person name="Tisserant E."/>
            <person name="Crous P.W."/>
            <person name="Henrissat B."/>
            <person name="Nehls U."/>
            <person name="Egli S."/>
            <person name="Spatafora J.W."/>
            <person name="Grigoriev I.V."/>
            <person name="Martin F.M."/>
        </authorList>
    </citation>
    <scope>NUCLEOTIDE SEQUENCE [LARGE SCALE GENOMIC DNA]</scope>
    <source>
        <strain evidence="9 10">CBS 459.81</strain>
    </source>
</reference>
<dbReference type="InterPro" id="IPR050091">
    <property type="entry name" value="PKS_NRPS_Biosynth_Enz"/>
</dbReference>
<dbReference type="PROSITE" id="PS52019">
    <property type="entry name" value="PKS_MFAS_DH"/>
    <property type="match status" value="1"/>
</dbReference>
<feature type="compositionally biased region" description="Polar residues" evidence="5">
    <location>
        <begin position="1711"/>
        <end position="1727"/>
    </location>
</feature>
<dbReference type="InterPro" id="IPR009081">
    <property type="entry name" value="PP-bd_ACP"/>
</dbReference>
<dbReference type="Pfam" id="PF22621">
    <property type="entry name" value="CurL-like_PKS_C"/>
    <property type="match status" value="1"/>
</dbReference>
<sequence>MAQPQLLLFGDQTVDVLPHIQVIYREAKSLPALNLFLLRAKNALRSEVSKLPIGERGNFTVFNSFQDLARIQDQIGGNDTVLSTVLLCFAQLGLVIIKEEETPCLQPPSSRRHYLIGLCTGLLPAAAVKASESITDFIQLATEIVCVSFRLALETRHRSMQIDPTLDSWAYVVRDVTPVNVQAALDEFHQAFRTPGHRQTYISATSQSTCTISGPPTTLEALFANSNVLGAVSKIRLPISAAFHANHLAMPNIEKIISSCDLFDRPSRLDMRIFSPNTGRPLIANSLRELLHLIIEDILQHVLHWPKLVEAITLELKDQEVDLKIFGPTNVASSLRRALEQKGNRIIDTHRHSQQTSKQSAVVPGAIAVIGMAGRFPGAESLEEFWDILERGKDLHKEVPSDRFNVETHVDPTGATKNTSHTPFGCFIDRPGVFDTRMFNISPREAAQIDPTQRLLLMSTYEALEMAGYYPDESQRIGTFFGQTTDDYRESNASQDIDLYYVPGGMRAFAPGRLNYHFKWEGPSYSIDTACSSSSASLEMAYRSLQNRDCDMAVAGGGNIITGPQMFAGLSRGGFLSKTGGCKTFDDDADGYCRGEAVGVVVLKRLEDAIANRDNIQGVIRSVATNHSAHAVSITHPHAPTQEKLYHQVLQQACVNPEEINYVEMHGTGTQAGDSMEMESVTKALAKKRGPGNPLYVGAVKANVGHGEAAAGITSFIKTMLMLRKNTIPPHAGIKGSINSKFPKLEDINVRIAGSAVSFQTNASAGKQRKIILNNFNATGGNTSLLIEEPPARMEPTLSDSRTRHIVTVCARTAASLQQNKDNLVKYLKQHPETRLADLSYTTTARRMHHNIREAYSTDSIQSLLESISMSASGSKEAPKGVTKPSIAFTFPGQGSQYLTMGKHLFETCAPFHQSMLEYDGICRELGFPTFLELITGSESDETAKSPMQMQLSLTAVELALATLWRSWGLKPDVVIGHSLGEYAALCVAGVFSIYDMFFLVGKRAQLMQEKCTANTHTMLAIPESLEVVARVIEVGHYESCDISCVNGPKATVVSGTIGDIEALSARMLVHGIKTSALSVPYAFHSAQMDPIVQEYQAIAQSVRFHKPTTPVASTLLGKVISEDGVFSADYLANQMREKVSYVQALRSAQSDGLVGSGALWIENGPGSISLNLVRATLEVPPMSLVQSLKKNEDDWKTLSQSVAQCYKAGAEIVWQDFHKPYESCLSLLELPTYAFDYRNCWIQYTGDWALMKKEKLREPAEAANDFSKACLQKVLLEESSDQHVSVTFTSNPTEPQMYAAIQGHLVGGFGLCPSTVYSDMAFGAASYVYSKLHKTNTAPHMDLARMEVHHPLVVGPSSADTVVKVFATISKTTPEVHITFSSEKAGKSVEHAKCIVEFGDGEKWIGEWSRTAHLVQSRMEDLTAAANTGLTHRILGPMVYKLFASLVLYSTPYRAITSVALDNTLHEASASIKFRSTPDDDKFTLSPYWIDGLIHLAGFVLNGNVDLPDDLVYISNGWDSLRIATDLSEDKHYTSYVRMKPSGTRGLYVGDVYMMEGDRVVALCAGLKFQEMKKSVLLYILGGTTDVASARHTAISSHAPAKPAAIATDRKPKKQVKAVIAAPPSPVQGAAFSQVLEIIAAEVGLSMDDFQDESNFEDLGVDSLLKISITSKLKSDLDLEVSTSTWHDLATVAELREYIESKTGIAQRPGLSTHTPSSASSETGDLSDITLSSVTSVSGGDDTEDDEIIRVFMSAVAAETGLDVGEMTPNTLFADLGVDSLMTISVLGIIQEQTGKSLPASFFHDYPTVSAMREALGAPSSKPAPPPPAPVPATPNARKHRSKPPKAASKYRSHSVLLQGNPRSGQPSLFLMADGAGSAASYINLPHFTTGLAVYGLESPFLHCPTEFNQSFESVATLFLEEIQRLQPSGPYLLGGWSMGGMYAYEVARQLLSHGHQIKGIIMVDSPCPRPLPEMPEPTIELMAKTGMFVGIKRAGKPDAPMPLSTKQHLVSCVRALKVYDPKPMDRNNLPGGCFIIWAKNGLFEKLGSSLTAAAAKEDGPEIKNVTNAKGETVGITTDWLKAERTSFGANGWEKLLTEEKIETISIDGDHFSIMNPPQCKTTGKIMDRAVMKFLK</sequence>
<dbReference type="Gene3D" id="3.40.50.1820">
    <property type="entry name" value="alpha/beta hydrolase"/>
    <property type="match status" value="1"/>
</dbReference>
<feature type="region of interest" description="Disordered" evidence="5">
    <location>
        <begin position="1707"/>
        <end position="1727"/>
    </location>
</feature>
<evidence type="ECO:0000313" key="10">
    <source>
        <dbReference type="Proteomes" id="UP000250266"/>
    </source>
</evidence>
<dbReference type="SUPFAM" id="SSF53901">
    <property type="entry name" value="Thiolase-like"/>
    <property type="match status" value="1"/>
</dbReference>
<dbReference type="SMART" id="SM00823">
    <property type="entry name" value="PKS_PP"/>
    <property type="match status" value="2"/>
</dbReference>
<dbReference type="PANTHER" id="PTHR43775">
    <property type="entry name" value="FATTY ACID SYNTHASE"/>
    <property type="match status" value="1"/>
</dbReference>
<dbReference type="SUPFAM" id="SSF47336">
    <property type="entry name" value="ACP-like"/>
    <property type="match status" value="2"/>
</dbReference>
<feature type="region of interest" description="Disordered" evidence="5">
    <location>
        <begin position="1816"/>
        <end position="1854"/>
    </location>
</feature>
<evidence type="ECO:0000259" key="7">
    <source>
        <dbReference type="PROSITE" id="PS52004"/>
    </source>
</evidence>
<evidence type="ECO:0000256" key="2">
    <source>
        <dbReference type="ARBA" id="ARBA00022553"/>
    </source>
</evidence>
<dbReference type="Gene3D" id="1.10.1200.10">
    <property type="entry name" value="ACP-like"/>
    <property type="match status" value="2"/>
</dbReference>
<dbReference type="OrthoDB" id="329835at2759"/>
<dbReference type="InterPro" id="IPR001227">
    <property type="entry name" value="Ac_transferase_dom_sf"/>
</dbReference>
<name>A0A8E2E5A8_9PEZI</name>
<dbReference type="GO" id="GO:0006633">
    <property type="term" value="P:fatty acid biosynthetic process"/>
    <property type="evidence" value="ECO:0007669"/>
    <property type="project" value="InterPro"/>
</dbReference>
<feature type="compositionally biased region" description="Basic residues" evidence="5">
    <location>
        <begin position="1838"/>
        <end position="1854"/>
    </location>
</feature>
<dbReference type="Pfam" id="PF00550">
    <property type="entry name" value="PP-binding"/>
    <property type="match status" value="2"/>
</dbReference>
<protein>
    <submittedName>
        <fullName evidence="9">PKS16 protein</fullName>
    </submittedName>
</protein>
<dbReference type="InterPro" id="IPR014043">
    <property type="entry name" value="Acyl_transferase_dom"/>
</dbReference>
<dbReference type="CDD" id="cd00833">
    <property type="entry name" value="PKS"/>
    <property type="match status" value="1"/>
</dbReference>
<dbReference type="Gene3D" id="3.40.47.10">
    <property type="match status" value="1"/>
</dbReference>
<evidence type="ECO:0000256" key="3">
    <source>
        <dbReference type="ARBA" id="ARBA00022679"/>
    </source>
</evidence>